<dbReference type="AlphaFoldDB" id="A0AAN7D7T6"/>
<gene>
    <name evidence="1" type="ORF">ATC70_013352</name>
</gene>
<evidence type="ECO:0000313" key="2">
    <source>
        <dbReference type="Proteomes" id="UP001304243"/>
    </source>
</evidence>
<protein>
    <submittedName>
        <fullName evidence="1">Uncharacterized protein</fullName>
    </submittedName>
</protein>
<reference evidence="1 2" key="1">
    <citation type="submission" date="2022-11" db="EMBL/GenBank/DDBJ databases">
        <title>Mucor velutinosus strain NIH1002 WGS.</title>
        <authorList>
            <person name="Subramanian P."/>
            <person name="Mullikin J.C."/>
            <person name="Segre J.A."/>
            <person name="Zelazny A.M."/>
        </authorList>
    </citation>
    <scope>NUCLEOTIDE SEQUENCE [LARGE SCALE GENOMIC DNA]</scope>
    <source>
        <strain evidence="1 2">NIH1002</strain>
    </source>
</reference>
<proteinExistence type="predicted"/>
<comment type="caution">
    <text evidence="1">The sequence shown here is derived from an EMBL/GenBank/DDBJ whole genome shotgun (WGS) entry which is preliminary data.</text>
</comment>
<accession>A0AAN7D7T6</accession>
<evidence type="ECO:0000313" key="1">
    <source>
        <dbReference type="EMBL" id="KAK4512109.1"/>
    </source>
</evidence>
<organism evidence="1 2">
    <name type="scientific">Mucor velutinosus</name>
    <dbReference type="NCBI Taxonomy" id="708070"/>
    <lineage>
        <taxon>Eukaryota</taxon>
        <taxon>Fungi</taxon>
        <taxon>Fungi incertae sedis</taxon>
        <taxon>Mucoromycota</taxon>
        <taxon>Mucoromycotina</taxon>
        <taxon>Mucoromycetes</taxon>
        <taxon>Mucorales</taxon>
        <taxon>Mucorineae</taxon>
        <taxon>Mucoraceae</taxon>
        <taxon>Mucor</taxon>
    </lineage>
</organism>
<dbReference type="GeneID" id="89957038"/>
<keyword evidence="2" id="KW-1185">Reference proteome</keyword>
<name>A0AAN7D7T6_9FUNG</name>
<sequence length="153" mass="17224">MQTNAKSKMVILLAWSPAISLKRTWLILPSRLLLPAGKEKQSVAMTCSFKKEMMLQTSEVSSTASKEKPNDLQNLMAKYAEAWKALKKNNPDKVNQLKLKAAEKTKARDAEPITSGGRLEVYHNNLNTITKSLVAMLDKYNFHAILYQTLKSN</sequence>
<dbReference type="Proteomes" id="UP001304243">
    <property type="component" value="Unassembled WGS sequence"/>
</dbReference>
<dbReference type="EMBL" id="JASEJX010000024">
    <property type="protein sequence ID" value="KAK4512109.1"/>
    <property type="molecule type" value="Genomic_DNA"/>
</dbReference>
<dbReference type="RefSeq" id="XP_064678775.1">
    <property type="nucleotide sequence ID" value="XM_064832516.1"/>
</dbReference>